<organism evidence="1 2">
    <name type="scientific">Portunus trituberculatus</name>
    <name type="common">Swimming crab</name>
    <name type="synonym">Neptunus trituberculatus</name>
    <dbReference type="NCBI Taxonomy" id="210409"/>
    <lineage>
        <taxon>Eukaryota</taxon>
        <taxon>Metazoa</taxon>
        <taxon>Ecdysozoa</taxon>
        <taxon>Arthropoda</taxon>
        <taxon>Crustacea</taxon>
        <taxon>Multicrustacea</taxon>
        <taxon>Malacostraca</taxon>
        <taxon>Eumalacostraca</taxon>
        <taxon>Eucarida</taxon>
        <taxon>Decapoda</taxon>
        <taxon>Pleocyemata</taxon>
        <taxon>Brachyura</taxon>
        <taxon>Eubrachyura</taxon>
        <taxon>Portunoidea</taxon>
        <taxon>Portunidae</taxon>
        <taxon>Portuninae</taxon>
        <taxon>Portunus</taxon>
    </lineage>
</organism>
<protein>
    <submittedName>
        <fullName evidence="1">Uncharacterized protein</fullName>
    </submittedName>
</protein>
<evidence type="ECO:0000313" key="2">
    <source>
        <dbReference type="Proteomes" id="UP000324222"/>
    </source>
</evidence>
<dbReference type="AlphaFoldDB" id="A0A5B7J5H5"/>
<sequence>MKPARRAISSALGPSRVSCRGRLVKSVEITLEQEEKEKEKEEKNKWCM</sequence>
<keyword evidence="2" id="KW-1185">Reference proteome</keyword>
<accession>A0A5B7J5H5</accession>
<reference evidence="1 2" key="1">
    <citation type="submission" date="2019-05" db="EMBL/GenBank/DDBJ databases">
        <title>Another draft genome of Portunus trituberculatus and its Hox gene families provides insights of decapod evolution.</title>
        <authorList>
            <person name="Jeong J.-H."/>
            <person name="Song I."/>
            <person name="Kim S."/>
            <person name="Choi T."/>
            <person name="Kim D."/>
            <person name="Ryu S."/>
            <person name="Kim W."/>
        </authorList>
    </citation>
    <scope>NUCLEOTIDE SEQUENCE [LARGE SCALE GENOMIC DNA]</scope>
    <source>
        <tissue evidence="1">Muscle</tissue>
    </source>
</reference>
<dbReference type="EMBL" id="VSRR010089685">
    <property type="protein sequence ID" value="MPC91980.1"/>
    <property type="molecule type" value="Genomic_DNA"/>
</dbReference>
<dbReference type="Proteomes" id="UP000324222">
    <property type="component" value="Unassembled WGS sequence"/>
</dbReference>
<gene>
    <name evidence="1" type="ORF">E2C01_087047</name>
</gene>
<evidence type="ECO:0000313" key="1">
    <source>
        <dbReference type="EMBL" id="MPC91980.1"/>
    </source>
</evidence>
<proteinExistence type="predicted"/>
<name>A0A5B7J5H5_PORTR</name>
<comment type="caution">
    <text evidence="1">The sequence shown here is derived from an EMBL/GenBank/DDBJ whole genome shotgun (WGS) entry which is preliminary data.</text>
</comment>